<dbReference type="KEGG" id="hadh:FRZ61_37310"/>
<sequence>MDSVVAKKRQAGAIEITPQMIEAGRVIFDDWLMRWDHLAYGLPSDQTVDDLLRSLYVRMSSTSLAPAR</sequence>
<name>A0A5J6N1C4_9PROT</name>
<dbReference type="AlphaFoldDB" id="A0A5J6N1C4"/>
<accession>A0A5J6N1C4</accession>
<protein>
    <submittedName>
        <fullName evidence="1">Uncharacterized protein</fullName>
    </submittedName>
</protein>
<gene>
    <name evidence="1" type="ORF">FRZ61_37310</name>
</gene>
<keyword evidence="2" id="KW-1185">Reference proteome</keyword>
<organism evidence="1 2">
    <name type="scientific">Hypericibacter adhaerens</name>
    <dbReference type="NCBI Taxonomy" id="2602016"/>
    <lineage>
        <taxon>Bacteria</taxon>
        <taxon>Pseudomonadati</taxon>
        <taxon>Pseudomonadota</taxon>
        <taxon>Alphaproteobacteria</taxon>
        <taxon>Rhodospirillales</taxon>
        <taxon>Dongiaceae</taxon>
        <taxon>Hypericibacter</taxon>
    </lineage>
</organism>
<dbReference type="EMBL" id="CP042582">
    <property type="protein sequence ID" value="QEX23792.1"/>
    <property type="molecule type" value="Genomic_DNA"/>
</dbReference>
<reference evidence="1 2" key="1">
    <citation type="submission" date="2019-08" db="EMBL/GenBank/DDBJ databases">
        <title>Hyperibacter terrae gen. nov., sp. nov. and Hyperibacter viscosus sp. nov., two new members in the family Rhodospirillaceae isolated from the rhizosphere of Hypericum perforatum.</title>
        <authorList>
            <person name="Noviana Z."/>
        </authorList>
    </citation>
    <scope>NUCLEOTIDE SEQUENCE [LARGE SCALE GENOMIC DNA]</scope>
    <source>
        <strain evidence="1 2">R5959</strain>
    </source>
</reference>
<evidence type="ECO:0000313" key="1">
    <source>
        <dbReference type="EMBL" id="QEX23792.1"/>
    </source>
</evidence>
<dbReference type="Proteomes" id="UP000325797">
    <property type="component" value="Chromosome"/>
</dbReference>
<proteinExistence type="predicted"/>
<evidence type="ECO:0000313" key="2">
    <source>
        <dbReference type="Proteomes" id="UP000325797"/>
    </source>
</evidence>